<organism evidence="1 2">
    <name type="scientific">Aspergillus fumigatiaffinis</name>
    <dbReference type="NCBI Taxonomy" id="340414"/>
    <lineage>
        <taxon>Eukaryota</taxon>
        <taxon>Fungi</taxon>
        <taxon>Dikarya</taxon>
        <taxon>Ascomycota</taxon>
        <taxon>Pezizomycotina</taxon>
        <taxon>Eurotiomycetes</taxon>
        <taxon>Eurotiomycetidae</taxon>
        <taxon>Eurotiales</taxon>
        <taxon>Aspergillaceae</taxon>
        <taxon>Aspergillus</taxon>
        <taxon>Aspergillus subgen. Fumigati</taxon>
    </lineage>
</organism>
<sequence length="296" mass="35403">MGEMAPRPSSPDSFNDFFHHKSWPEPWTSPDFPPDESWQERYRRFPSYPWWEADRAARFFEEYYLSMWPWGYFIYRTCYENVSEADWKEAMRKLDAYVYCFLRSYQTHGNPEPYRTYWHPEPIRLIFEGYRNVVIEDRELLEGASVHQVRHLFEDWMTRHDQEGDPRSEFCLMIDDKALQSILKSPEPSEDRSFRSGLDDGYVILIDRRFQEGDIITDYENYQGFMRLDVTGLWSFTNAYQQYDYFRKMPHIPRPGLIPCTDGWFAHVEDEDGTVVAADSFSNRSSVIGKNPRAKS</sequence>
<comment type="caution">
    <text evidence="1">The sequence shown here is derived from an EMBL/GenBank/DDBJ whole genome shotgun (WGS) entry which is preliminary data.</text>
</comment>
<dbReference type="EMBL" id="JAAAPX010000162">
    <property type="protein sequence ID" value="KAF4227963.1"/>
    <property type="molecule type" value="Genomic_DNA"/>
</dbReference>
<keyword evidence="2" id="KW-1185">Reference proteome</keyword>
<gene>
    <name evidence="1" type="ORF">CNMCM6805_002495</name>
</gene>
<accession>A0A8H4GT19</accession>
<name>A0A8H4GT19_9EURO</name>
<dbReference type="Proteomes" id="UP000653565">
    <property type="component" value="Unassembled WGS sequence"/>
</dbReference>
<proteinExistence type="predicted"/>
<dbReference type="AlphaFoldDB" id="A0A8H4GT19"/>
<protein>
    <submittedName>
        <fullName evidence="1">Uncharacterized protein</fullName>
    </submittedName>
</protein>
<evidence type="ECO:0000313" key="2">
    <source>
        <dbReference type="Proteomes" id="UP000653565"/>
    </source>
</evidence>
<reference evidence="1" key="2">
    <citation type="submission" date="2020-04" db="EMBL/GenBank/DDBJ databases">
        <authorList>
            <person name="Santos R.A.C."/>
            <person name="Steenwyk J.L."/>
            <person name="Rivero-Menendez O."/>
            <person name="Mead M.E."/>
            <person name="Silva L.P."/>
            <person name="Bastos R.W."/>
            <person name="Alastruey-Izquierdo A."/>
            <person name="Goldman G.H."/>
            <person name="Rokas A."/>
        </authorList>
    </citation>
    <scope>NUCLEOTIDE SEQUENCE</scope>
    <source>
        <strain evidence="1">CNM-CM6805</strain>
    </source>
</reference>
<reference evidence="1" key="1">
    <citation type="journal article" date="2020" name="bioRxiv">
        <title>Genomic and phenotypic heterogeneity of clinical isolates of the human pathogens Aspergillus fumigatus, Aspergillus lentulus and Aspergillus fumigatiaffinis.</title>
        <authorList>
            <person name="dos Santos R.A.C."/>
            <person name="Steenwyk J.L."/>
            <person name="Rivero-Menendez O."/>
            <person name="Mead M.E."/>
            <person name="Silva L.P."/>
            <person name="Bastos R.W."/>
            <person name="Alastruey-Izquierdo A."/>
            <person name="Goldman G.H."/>
            <person name="Rokas A."/>
        </authorList>
    </citation>
    <scope>NUCLEOTIDE SEQUENCE</scope>
    <source>
        <strain evidence="1">CNM-CM6805</strain>
    </source>
</reference>
<evidence type="ECO:0000313" key="1">
    <source>
        <dbReference type="EMBL" id="KAF4227963.1"/>
    </source>
</evidence>